<dbReference type="PANTHER" id="PTHR30273">
    <property type="entry name" value="PERIPLASMIC SIGNAL SENSOR AND SIGMA FACTOR ACTIVATOR FECR-RELATED"/>
    <property type="match status" value="1"/>
</dbReference>
<feature type="domain" description="FecR protein" evidence="1">
    <location>
        <begin position="183"/>
        <end position="276"/>
    </location>
</feature>
<dbReference type="InterPro" id="IPR032508">
    <property type="entry name" value="FecR_C"/>
</dbReference>
<dbReference type="Gene3D" id="2.60.120.1440">
    <property type="match status" value="1"/>
</dbReference>
<reference evidence="3" key="1">
    <citation type="submission" date="2020-10" db="EMBL/GenBank/DDBJ databases">
        <authorList>
            <person name="Lu T."/>
            <person name="Wang Q."/>
            <person name="Han X."/>
        </authorList>
    </citation>
    <scope>NUCLEOTIDE SEQUENCE</scope>
    <source>
        <strain evidence="3">WQ 366</strain>
    </source>
</reference>
<dbReference type="Pfam" id="PF16344">
    <property type="entry name" value="FecR_C"/>
    <property type="match status" value="1"/>
</dbReference>
<evidence type="ECO:0000313" key="3">
    <source>
        <dbReference type="EMBL" id="MCA5005069.1"/>
    </source>
</evidence>
<dbReference type="Proteomes" id="UP001165302">
    <property type="component" value="Unassembled WGS sequence"/>
</dbReference>
<dbReference type="EMBL" id="JADEYP010000012">
    <property type="protein sequence ID" value="MCA5005069.1"/>
    <property type="molecule type" value="Genomic_DNA"/>
</dbReference>
<feature type="domain" description="Protein FecR C-terminal" evidence="2">
    <location>
        <begin position="325"/>
        <end position="383"/>
    </location>
</feature>
<evidence type="ECO:0000313" key="4">
    <source>
        <dbReference type="Proteomes" id="UP001165302"/>
    </source>
</evidence>
<dbReference type="Pfam" id="PF04773">
    <property type="entry name" value="FecR"/>
    <property type="match status" value="1"/>
</dbReference>
<organism evidence="3 4">
    <name type="scientific">Sphingobacterium bovistauri</name>
    <dbReference type="NCBI Taxonomy" id="2781959"/>
    <lineage>
        <taxon>Bacteria</taxon>
        <taxon>Pseudomonadati</taxon>
        <taxon>Bacteroidota</taxon>
        <taxon>Sphingobacteriia</taxon>
        <taxon>Sphingobacteriales</taxon>
        <taxon>Sphingobacteriaceae</taxon>
        <taxon>Sphingobacterium</taxon>
    </lineage>
</organism>
<gene>
    <name evidence="3" type="ORF">IPZ78_07875</name>
</gene>
<dbReference type="InterPro" id="IPR006860">
    <property type="entry name" value="FecR"/>
</dbReference>
<dbReference type="Gene3D" id="3.55.50.30">
    <property type="match status" value="1"/>
</dbReference>
<name>A0ABS7Z8Q2_9SPHI</name>
<proteinExistence type="predicted"/>
<evidence type="ECO:0000259" key="2">
    <source>
        <dbReference type="Pfam" id="PF16344"/>
    </source>
</evidence>
<sequence>MQTERIQLLFQKYYSKSITEIEREELFSTIHTLKDDQLENILKENFDNHFDFEWVRYEMDDGKLWGKIVESTDIVSKKDNLRWLKRFAVAASVISLLSFGIYKFYYDSNSITTNKLSKVVYDILPGGNKAILTLANGKKVYLDTLSLGNSIVDGNTIITKLEDGKIVYETSSSAMSSKSHNIVETPKGGMFQVSLPDGSEVWLNAMSKIKYPINFDKGNRIIDLEGEAYFEIAKDKNRPFIVNLGQGKSVNVLGTHFNTKSYNLQEMSTTVLEGAVGVYGYDVSRVVKPNKKFEVSSNHTRIIDDVDVNQIMSWKNGYFSQGEISLTELLSEISRWYDVKIENDENIDMDIIINVKRDNTLQNLIKILELTKELKFELSNKTLKVMSMKKK</sequence>
<keyword evidence="4" id="KW-1185">Reference proteome</keyword>
<protein>
    <submittedName>
        <fullName evidence="3">FecR family protein</fullName>
    </submittedName>
</protein>
<comment type="caution">
    <text evidence="3">The sequence shown here is derived from an EMBL/GenBank/DDBJ whole genome shotgun (WGS) entry which is preliminary data.</text>
</comment>
<dbReference type="PANTHER" id="PTHR30273:SF2">
    <property type="entry name" value="PROTEIN FECR"/>
    <property type="match status" value="1"/>
</dbReference>
<dbReference type="RefSeq" id="WP_225552460.1">
    <property type="nucleotide sequence ID" value="NZ_JADEYP010000012.1"/>
</dbReference>
<accession>A0ABS7Z8Q2</accession>
<evidence type="ECO:0000259" key="1">
    <source>
        <dbReference type="Pfam" id="PF04773"/>
    </source>
</evidence>
<dbReference type="InterPro" id="IPR012373">
    <property type="entry name" value="Ferrdict_sens_TM"/>
</dbReference>